<feature type="transmembrane region" description="Helical" evidence="1">
    <location>
        <begin position="659"/>
        <end position="683"/>
    </location>
</feature>
<protein>
    <submittedName>
        <fullName evidence="3">FtsX-like permease family protein</fullName>
    </submittedName>
</protein>
<evidence type="ECO:0000313" key="3">
    <source>
        <dbReference type="EMBL" id="MCC2129965.1"/>
    </source>
</evidence>
<feature type="domain" description="MacB-like periplasmic core" evidence="2">
    <location>
        <begin position="323"/>
        <end position="502"/>
    </location>
</feature>
<gene>
    <name evidence="3" type="ORF">LKD37_10650</name>
</gene>
<evidence type="ECO:0000256" key="1">
    <source>
        <dbReference type="SAM" id="Phobius"/>
    </source>
</evidence>
<keyword evidence="4" id="KW-1185">Reference proteome</keyword>
<dbReference type="EMBL" id="JAJEPW010000031">
    <property type="protein sequence ID" value="MCC2129965.1"/>
    <property type="molecule type" value="Genomic_DNA"/>
</dbReference>
<keyword evidence="1" id="KW-0812">Transmembrane</keyword>
<dbReference type="Pfam" id="PF12704">
    <property type="entry name" value="MacB_PCD"/>
    <property type="match status" value="1"/>
</dbReference>
<dbReference type="AlphaFoldDB" id="A0AAE3DEV2"/>
<evidence type="ECO:0000259" key="2">
    <source>
        <dbReference type="Pfam" id="PF12704"/>
    </source>
</evidence>
<keyword evidence="1" id="KW-0472">Membrane</keyword>
<reference evidence="3" key="1">
    <citation type="submission" date="2021-10" db="EMBL/GenBank/DDBJ databases">
        <title>Anaerobic single-cell dispensing facilitates the cultivation of human gut bacteria.</title>
        <authorList>
            <person name="Afrizal A."/>
        </authorList>
    </citation>
    <scope>NUCLEOTIDE SEQUENCE</scope>
    <source>
        <strain evidence="3">CLA-AA-H272</strain>
    </source>
</reference>
<evidence type="ECO:0000313" key="4">
    <source>
        <dbReference type="Proteomes" id="UP001199319"/>
    </source>
</evidence>
<feature type="transmembrane region" description="Helical" evidence="1">
    <location>
        <begin position="612"/>
        <end position="639"/>
    </location>
</feature>
<organism evidence="3 4">
    <name type="scientific">Brotocaccenecus cirricatena</name>
    <dbReference type="NCBI Taxonomy" id="3064195"/>
    <lineage>
        <taxon>Bacteria</taxon>
        <taxon>Bacillati</taxon>
        <taxon>Bacillota</taxon>
        <taxon>Clostridia</taxon>
        <taxon>Eubacteriales</taxon>
        <taxon>Oscillospiraceae</taxon>
        <taxon>Brotocaccenecus</taxon>
    </lineage>
</organism>
<sequence length="694" mass="75371">MNPMHQLTRRPVKAAFGALLLALAGVILALSGGQFWAAARTRAGVEATYTTVAVVTGRISSDEVLTPSAEGGSNAESLRQGSAMAAAIFLAEPEQQNWSIIRSRPKVGLVSGYSSGLKPAISLYTGHSSSDAPYEYSIVEIRADAVTEVNNDWFGESGGANWQLDGQVLGIYGLNDAFRDPSGQWASVSLHQEYDDPAELLHPEAGKHYLLLSHSYGDSEWSLRRNVADWVFMETNVQLDPWSLDIPGNLIRYDQRKNQSEHWYHTAGDAAEEPVEFAPEELIYRDPTTGAEVYTGLDMEAFGRFSFSAARSRDREEVTVADPEQPQGWSTKTVDYRVYDLPSIQELPEGVTAQEVIDNTSSWRTAMESIQVNNHSVPVLAVDFVEGMLEFASERAQVTQGRSISQEEYRDGAAVCLISETLARENGLNVGDVLPLSLYEKEKNLMPTTVGDSDPTASYYLPQRGFQQETEYTIVGLYRQNNEWSQGVASFTPNTVLVPRKSVTCAVETGETGLGVSSGCLWETMVLQNGTIDQMEARLAENGLGGTVTYYDQGYSDIVESLDGYTRVSRTVLLVGLALWAVVLAAYCVLLPMQEGKTALRMWTLGAKRRDIAGQIWTPSALMAAAGTVIALAVSIPGMSWATDKIQALTGSDLTLKVSVGQTVALCAGALAIALAVIALVSVSTARRGIRKAE</sequence>
<feature type="transmembrane region" description="Helical" evidence="1">
    <location>
        <begin position="572"/>
        <end position="591"/>
    </location>
</feature>
<keyword evidence="1" id="KW-1133">Transmembrane helix</keyword>
<accession>A0AAE3DEV2</accession>
<dbReference type="RefSeq" id="WP_302929197.1">
    <property type="nucleotide sequence ID" value="NZ_JAJEPW010000031.1"/>
</dbReference>
<dbReference type="Proteomes" id="UP001199319">
    <property type="component" value="Unassembled WGS sequence"/>
</dbReference>
<name>A0AAE3DEV2_9FIRM</name>
<comment type="caution">
    <text evidence="3">The sequence shown here is derived from an EMBL/GenBank/DDBJ whole genome shotgun (WGS) entry which is preliminary data.</text>
</comment>
<dbReference type="InterPro" id="IPR025857">
    <property type="entry name" value="MacB_PCD"/>
</dbReference>
<proteinExistence type="predicted"/>